<dbReference type="AlphaFoldDB" id="A0A853AHV3"/>
<dbReference type="EMBL" id="JACCFJ010000001">
    <property type="protein sequence ID" value="NYI84192.1"/>
    <property type="molecule type" value="Genomic_DNA"/>
</dbReference>
<evidence type="ECO:0000256" key="2">
    <source>
        <dbReference type="ARBA" id="ARBA00022629"/>
    </source>
</evidence>
<dbReference type="SUPFAM" id="SSF53067">
    <property type="entry name" value="Actin-like ATPase domain"/>
    <property type="match status" value="2"/>
</dbReference>
<keyword evidence="4 6" id="KW-0418">Kinase</keyword>
<evidence type="ECO:0000256" key="3">
    <source>
        <dbReference type="ARBA" id="ARBA00022679"/>
    </source>
</evidence>
<dbReference type="CDD" id="cd07773">
    <property type="entry name" value="ASKHA_NBD_FGGY_FK"/>
    <property type="match status" value="1"/>
</dbReference>
<dbReference type="EC" id="2.7.1.17" evidence="6"/>
<reference evidence="6 7" key="1">
    <citation type="submission" date="2020-07" db="EMBL/GenBank/DDBJ databases">
        <title>Sequencing the genomes of 1000 actinobacteria strains.</title>
        <authorList>
            <person name="Klenk H.-P."/>
        </authorList>
    </citation>
    <scope>NUCLEOTIDE SEQUENCE [LARGE SCALE GENOMIC DNA]</scope>
    <source>
        <strain evidence="6 7">DSM 44065</strain>
    </source>
</reference>
<accession>A0A853AHV3</accession>
<dbReference type="InterPro" id="IPR018484">
    <property type="entry name" value="FGGY_N"/>
</dbReference>
<dbReference type="InterPro" id="IPR050406">
    <property type="entry name" value="FGGY_Carb_Kinase"/>
</dbReference>
<dbReference type="RefSeq" id="WP_179721185.1">
    <property type="nucleotide sequence ID" value="NZ_BAABFH010000001.1"/>
</dbReference>
<keyword evidence="2" id="KW-0119">Carbohydrate metabolism</keyword>
<comment type="similarity">
    <text evidence="1">Belongs to the FGGY kinase family.</text>
</comment>
<evidence type="ECO:0000256" key="1">
    <source>
        <dbReference type="ARBA" id="ARBA00009156"/>
    </source>
</evidence>
<dbReference type="PANTHER" id="PTHR43095">
    <property type="entry name" value="SUGAR KINASE"/>
    <property type="match status" value="1"/>
</dbReference>
<comment type="caution">
    <text evidence="6">The sequence shown here is derived from an EMBL/GenBank/DDBJ whole genome shotgun (WGS) entry which is preliminary data.</text>
</comment>
<protein>
    <submittedName>
        <fullName evidence="6">Xylulokinase</fullName>
        <ecNumber evidence="6">2.7.1.17</ecNumber>
    </submittedName>
</protein>
<keyword evidence="2" id="KW-0859">Xylose metabolism</keyword>
<dbReference type="InterPro" id="IPR043129">
    <property type="entry name" value="ATPase_NBD"/>
</dbReference>
<evidence type="ECO:0000256" key="4">
    <source>
        <dbReference type="ARBA" id="ARBA00022777"/>
    </source>
</evidence>
<evidence type="ECO:0000313" key="6">
    <source>
        <dbReference type="EMBL" id="NYI84192.1"/>
    </source>
</evidence>
<organism evidence="6 7">
    <name type="scientific">Saccharopolyspora hordei</name>
    <dbReference type="NCBI Taxonomy" id="1838"/>
    <lineage>
        <taxon>Bacteria</taxon>
        <taxon>Bacillati</taxon>
        <taxon>Actinomycetota</taxon>
        <taxon>Actinomycetes</taxon>
        <taxon>Pseudonocardiales</taxon>
        <taxon>Pseudonocardiaceae</taxon>
        <taxon>Saccharopolyspora</taxon>
    </lineage>
</organism>
<evidence type="ECO:0000259" key="5">
    <source>
        <dbReference type="Pfam" id="PF00370"/>
    </source>
</evidence>
<dbReference type="GO" id="GO:0042732">
    <property type="term" value="P:D-xylose metabolic process"/>
    <property type="evidence" value="ECO:0007669"/>
    <property type="project" value="UniProtKB-KW"/>
</dbReference>
<dbReference type="Gene3D" id="3.30.420.40">
    <property type="match status" value="2"/>
</dbReference>
<keyword evidence="3 6" id="KW-0808">Transferase</keyword>
<evidence type="ECO:0000313" key="7">
    <source>
        <dbReference type="Proteomes" id="UP000587002"/>
    </source>
</evidence>
<sequence>MGTSSARARVVVGLDVGSTNVKVVALDVTGRAVARVRRATPRPDDDPSIDADALLDLVEELVLEACGQRFAVAAISAAGVGEDGVLVDPAGRALTPALAWFDPRRAGVFRELRAELGSAGGIGVPTDPARTLVGWSWAMRQPGAERAASWVALTDFASSRWTGTRFLSDTLAARTAAWRTTTRSWVAERVRLTLGSPHLLPEVLPTGAVVGELRSERLRDVLTPGAVVVAGGHDHPVGGWGVDRLRPGAVLDSMGTAEVVVAQSPEPALDPGERIDTAPGIRHRGTTLLRVEELARNVQWAAQDPAVSEALQRIIAGDLQPDDHLFSTAFTPGGPGGGAPSYAPDAPAAPISRASAVLGALAALGGRAIRAVAAHSPGAPVYAAGGWARSRGWVEAKRAVTGTAVETIAEPEVTAVGAALLAASAIGWEVDPAAALAQHASLNTASSR</sequence>
<dbReference type="Pfam" id="PF00370">
    <property type="entry name" value="FGGY_N"/>
    <property type="match status" value="1"/>
</dbReference>
<dbReference type="GO" id="GO:0004856">
    <property type="term" value="F:D-xylulokinase activity"/>
    <property type="evidence" value="ECO:0007669"/>
    <property type="project" value="UniProtKB-EC"/>
</dbReference>
<keyword evidence="7" id="KW-1185">Reference proteome</keyword>
<proteinExistence type="inferred from homology"/>
<dbReference type="Proteomes" id="UP000587002">
    <property type="component" value="Unassembled WGS sequence"/>
</dbReference>
<gene>
    <name evidence="6" type="ORF">HNR68_002822</name>
</gene>
<dbReference type="PANTHER" id="PTHR43095:SF5">
    <property type="entry name" value="XYLULOSE KINASE"/>
    <property type="match status" value="1"/>
</dbReference>
<name>A0A853AHV3_9PSEU</name>
<feature type="domain" description="Carbohydrate kinase FGGY N-terminal" evidence="5">
    <location>
        <begin position="11"/>
        <end position="237"/>
    </location>
</feature>